<keyword evidence="2" id="KW-1185">Reference proteome</keyword>
<protein>
    <recommendedName>
        <fullName evidence="3">Peptide ABC transporter permease</fullName>
    </recommendedName>
</protein>
<dbReference type="Proteomes" id="UP000217785">
    <property type="component" value="Unassembled WGS sequence"/>
</dbReference>
<dbReference type="RefSeq" id="WP_096180364.1">
    <property type="nucleotide sequence ID" value="NZ_BDUF01000007.1"/>
</dbReference>
<evidence type="ECO:0000313" key="1">
    <source>
        <dbReference type="EMBL" id="GAX88663.1"/>
    </source>
</evidence>
<organism evidence="1 2">
    <name type="scientific">Effusibacillus lacus</name>
    <dbReference type="NCBI Taxonomy" id="1348429"/>
    <lineage>
        <taxon>Bacteria</taxon>
        <taxon>Bacillati</taxon>
        <taxon>Bacillota</taxon>
        <taxon>Bacilli</taxon>
        <taxon>Bacillales</taxon>
        <taxon>Alicyclobacillaceae</taxon>
        <taxon>Effusibacillus</taxon>
    </lineage>
</organism>
<name>A0A292YIS7_9BACL</name>
<sequence>MQLVYVCRHCRSYLGQLDSHKTDTDRLGFHALTAEEQADIISYNLNEDVMYVKTICDYCQEAIEAHPELVLLQNPLQ</sequence>
<dbReference type="AlphaFoldDB" id="A0A292YIS7"/>
<accession>A0A292YIS7</accession>
<proteinExistence type="predicted"/>
<dbReference type="GO" id="GO:0010468">
    <property type="term" value="P:regulation of gene expression"/>
    <property type="evidence" value="ECO:0007669"/>
    <property type="project" value="InterPro"/>
</dbReference>
<dbReference type="Pfam" id="PF10955">
    <property type="entry name" value="Fin"/>
    <property type="match status" value="1"/>
</dbReference>
<evidence type="ECO:0008006" key="3">
    <source>
        <dbReference type="Google" id="ProtNLM"/>
    </source>
</evidence>
<dbReference type="EMBL" id="BDUF01000007">
    <property type="protein sequence ID" value="GAX88663.1"/>
    <property type="molecule type" value="Genomic_DNA"/>
</dbReference>
<dbReference type="InterPro" id="IPR020115">
    <property type="entry name" value="Fin"/>
</dbReference>
<reference evidence="2" key="1">
    <citation type="submission" date="2017-07" db="EMBL/GenBank/DDBJ databases">
        <title>Draft genome sequence of Effusibacillus lacus strain skLN1.</title>
        <authorList>
            <person name="Watanabe M."/>
            <person name="Kojima H."/>
            <person name="Fukui M."/>
        </authorList>
    </citation>
    <scope>NUCLEOTIDE SEQUENCE [LARGE SCALE GENOMIC DNA]</scope>
    <source>
        <strain evidence="2">skLN1</strain>
    </source>
</reference>
<gene>
    <name evidence="1" type="ORF">EFBL_0275</name>
</gene>
<evidence type="ECO:0000313" key="2">
    <source>
        <dbReference type="Proteomes" id="UP000217785"/>
    </source>
</evidence>
<dbReference type="OrthoDB" id="2084556at2"/>
<comment type="caution">
    <text evidence="1">The sequence shown here is derived from an EMBL/GenBank/DDBJ whole genome shotgun (WGS) entry which is preliminary data.</text>
</comment>